<dbReference type="Proteomes" id="UP000499080">
    <property type="component" value="Unassembled WGS sequence"/>
</dbReference>
<dbReference type="EMBL" id="BGPR01153268">
    <property type="protein sequence ID" value="GBL66995.1"/>
    <property type="molecule type" value="Genomic_DNA"/>
</dbReference>
<comment type="caution">
    <text evidence="1">The sequence shown here is derived from an EMBL/GenBank/DDBJ whole genome shotgun (WGS) entry which is preliminary data.</text>
</comment>
<keyword evidence="2" id="KW-1185">Reference proteome</keyword>
<accession>A0A4Y1ZTC7</accession>
<sequence>MKCFGTVVSLSPVASEILTDYWNADRKEAAVDDRLDISNLRRNIERRRNSEPWIASPGNGRRPIPEIAADGCRNQSHIPLDLDGGSHVS</sequence>
<protein>
    <submittedName>
        <fullName evidence="1">Uncharacterized protein</fullName>
    </submittedName>
</protein>
<evidence type="ECO:0000313" key="1">
    <source>
        <dbReference type="EMBL" id="GBL66995.1"/>
    </source>
</evidence>
<dbReference type="AlphaFoldDB" id="A0A4Y1ZTC7"/>
<proteinExistence type="predicted"/>
<name>A0A4Y1ZTC7_ARAVE</name>
<organism evidence="1 2">
    <name type="scientific">Araneus ventricosus</name>
    <name type="common">Orbweaver spider</name>
    <name type="synonym">Epeira ventricosa</name>
    <dbReference type="NCBI Taxonomy" id="182803"/>
    <lineage>
        <taxon>Eukaryota</taxon>
        <taxon>Metazoa</taxon>
        <taxon>Ecdysozoa</taxon>
        <taxon>Arthropoda</taxon>
        <taxon>Chelicerata</taxon>
        <taxon>Arachnida</taxon>
        <taxon>Araneae</taxon>
        <taxon>Araneomorphae</taxon>
        <taxon>Entelegynae</taxon>
        <taxon>Araneoidea</taxon>
        <taxon>Araneidae</taxon>
        <taxon>Araneus</taxon>
    </lineage>
</organism>
<evidence type="ECO:0000313" key="2">
    <source>
        <dbReference type="Proteomes" id="UP000499080"/>
    </source>
</evidence>
<reference evidence="1 2" key="1">
    <citation type="journal article" date="2019" name="Sci. Rep.">
        <title>Orb-weaving spider Araneus ventricosus genome elucidates the spidroin gene catalogue.</title>
        <authorList>
            <person name="Kono N."/>
            <person name="Nakamura H."/>
            <person name="Ohtoshi R."/>
            <person name="Moran D.A.P."/>
            <person name="Shinohara A."/>
            <person name="Yoshida Y."/>
            <person name="Fujiwara M."/>
            <person name="Mori M."/>
            <person name="Tomita M."/>
            <person name="Arakawa K."/>
        </authorList>
    </citation>
    <scope>NUCLEOTIDE SEQUENCE [LARGE SCALE GENOMIC DNA]</scope>
</reference>
<gene>
    <name evidence="1" type="ORF">AVEN_73202_1</name>
</gene>